<feature type="binding site" evidence="5">
    <location>
        <begin position="258"/>
        <end position="265"/>
    </location>
    <ligand>
        <name>ATP</name>
        <dbReference type="ChEBI" id="CHEBI:30616"/>
    </ligand>
</feature>
<dbReference type="GO" id="GO:0005829">
    <property type="term" value="C:cytosol"/>
    <property type="evidence" value="ECO:0007669"/>
    <property type="project" value="TreeGrafter"/>
</dbReference>
<evidence type="ECO:0000256" key="4">
    <source>
        <dbReference type="ARBA" id="ARBA00022840"/>
    </source>
</evidence>
<proteinExistence type="predicted"/>
<evidence type="ECO:0000256" key="5">
    <source>
        <dbReference type="PROSITE-ProRule" id="PRU00560"/>
    </source>
</evidence>
<evidence type="ECO:0000256" key="3">
    <source>
        <dbReference type="ARBA" id="ARBA00022806"/>
    </source>
</evidence>
<comment type="caution">
    <text evidence="8">The sequence shown here is derived from an EMBL/GenBank/DDBJ whole genome shotgun (WGS) entry which is preliminary data.</text>
</comment>
<organism evidence="8 9">
    <name type="scientific">Galbitalea soli</name>
    <dbReference type="NCBI Taxonomy" id="1268042"/>
    <lineage>
        <taxon>Bacteria</taxon>
        <taxon>Bacillati</taxon>
        <taxon>Actinomycetota</taxon>
        <taxon>Actinomycetes</taxon>
        <taxon>Micrococcales</taxon>
        <taxon>Microbacteriaceae</taxon>
        <taxon>Galbitalea</taxon>
    </lineage>
</organism>
<name>A0A7C9PNR0_9MICO</name>
<evidence type="ECO:0000256" key="1">
    <source>
        <dbReference type="ARBA" id="ARBA00022741"/>
    </source>
</evidence>
<dbReference type="Gene3D" id="3.40.50.300">
    <property type="entry name" value="P-loop containing nucleotide triphosphate hydrolases"/>
    <property type="match status" value="2"/>
</dbReference>
<dbReference type="SUPFAM" id="SSF52540">
    <property type="entry name" value="P-loop containing nucleoside triphosphate hydrolases"/>
    <property type="match status" value="1"/>
</dbReference>
<feature type="region of interest" description="Disordered" evidence="6">
    <location>
        <begin position="661"/>
        <end position="689"/>
    </location>
</feature>
<evidence type="ECO:0000256" key="2">
    <source>
        <dbReference type="ARBA" id="ARBA00022801"/>
    </source>
</evidence>
<keyword evidence="1 5" id="KW-0547">Nucleotide-binding</keyword>
<dbReference type="PROSITE" id="PS51198">
    <property type="entry name" value="UVRD_HELICASE_ATP_BIND"/>
    <property type="match status" value="1"/>
</dbReference>
<reference evidence="8 9" key="1">
    <citation type="journal article" date="2014" name="Int. J. Syst. Evol. Microbiol.">
        <title>Description of Galbitalea soli gen. nov., sp. nov., and Frondihabitans sucicola sp. nov.</title>
        <authorList>
            <person name="Kim S.J."/>
            <person name="Lim J.M."/>
            <person name="Ahn J.H."/>
            <person name="Weon H.Y."/>
            <person name="Hamada M."/>
            <person name="Suzuki K."/>
            <person name="Ahn T.Y."/>
            <person name="Kwon S.W."/>
        </authorList>
    </citation>
    <scope>NUCLEOTIDE SEQUENCE [LARGE SCALE GENOMIC DNA]</scope>
    <source>
        <strain evidence="8 9">NBRC 108727</strain>
    </source>
</reference>
<dbReference type="PANTHER" id="PTHR11070:SF45">
    <property type="entry name" value="DNA 3'-5' HELICASE"/>
    <property type="match status" value="1"/>
</dbReference>
<dbReference type="InterPro" id="IPR014016">
    <property type="entry name" value="UvrD-like_ATP-bd"/>
</dbReference>
<dbReference type="PANTHER" id="PTHR11070">
    <property type="entry name" value="UVRD / RECB / PCRA DNA HELICASE FAMILY MEMBER"/>
    <property type="match status" value="1"/>
</dbReference>
<keyword evidence="9" id="KW-1185">Reference proteome</keyword>
<feature type="domain" description="UvrD-like helicase ATP-binding" evidence="7">
    <location>
        <begin position="237"/>
        <end position="517"/>
    </location>
</feature>
<keyword evidence="4 5" id="KW-0067">ATP-binding</keyword>
<dbReference type="Proteomes" id="UP000479756">
    <property type="component" value="Unassembled WGS sequence"/>
</dbReference>
<evidence type="ECO:0000313" key="8">
    <source>
        <dbReference type="EMBL" id="NEM91631.1"/>
    </source>
</evidence>
<feature type="compositionally biased region" description="Low complexity" evidence="6">
    <location>
        <begin position="678"/>
        <end position="689"/>
    </location>
</feature>
<gene>
    <name evidence="8" type="ORF">G3T37_09695</name>
</gene>
<keyword evidence="2 5" id="KW-0378">Hydrolase</keyword>
<evidence type="ECO:0000259" key="7">
    <source>
        <dbReference type="PROSITE" id="PS51198"/>
    </source>
</evidence>
<dbReference type="InterPro" id="IPR013986">
    <property type="entry name" value="DExx_box_DNA_helicase_dom_sf"/>
</dbReference>
<accession>A0A7C9PNR0</accession>
<dbReference type="RefSeq" id="WP_163473459.1">
    <property type="nucleotide sequence ID" value="NZ_JAAGWZ010000002.1"/>
</dbReference>
<evidence type="ECO:0000313" key="9">
    <source>
        <dbReference type="Proteomes" id="UP000479756"/>
    </source>
</evidence>
<dbReference type="GO" id="GO:0005524">
    <property type="term" value="F:ATP binding"/>
    <property type="evidence" value="ECO:0007669"/>
    <property type="project" value="UniProtKB-UniRule"/>
</dbReference>
<dbReference type="AlphaFoldDB" id="A0A7C9PNR0"/>
<protein>
    <submittedName>
        <fullName evidence="8">UvrD-helicase domain-containing protein</fullName>
    </submittedName>
</protein>
<keyword evidence="3 5" id="KW-0347">Helicase</keyword>
<dbReference type="EMBL" id="JAAGWZ010000002">
    <property type="protein sequence ID" value="NEM91631.1"/>
    <property type="molecule type" value="Genomic_DNA"/>
</dbReference>
<dbReference type="Gene3D" id="1.10.10.160">
    <property type="match status" value="1"/>
</dbReference>
<dbReference type="InterPro" id="IPR000212">
    <property type="entry name" value="DNA_helicase_UvrD/REP"/>
</dbReference>
<dbReference type="InterPro" id="IPR027417">
    <property type="entry name" value="P-loop_NTPase"/>
</dbReference>
<dbReference type="Pfam" id="PF00580">
    <property type="entry name" value="UvrD-helicase"/>
    <property type="match status" value="1"/>
</dbReference>
<evidence type="ECO:0000256" key="6">
    <source>
        <dbReference type="SAM" id="MobiDB-lite"/>
    </source>
</evidence>
<dbReference type="GO" id="GO:0016787">
    <property type="term" value="F:hydrolase activity"/>
    <property type="evidence" value="ECO:0007669"/>
    <property type="project" value="UniProtKB-UniRule"/>
</dbReference>
<dbReference type="GO" id="GO:0043138">
    <property type="term" value="F:3'-5' DNA helicase activity"/>
    <property type="evidence" value="ECO:0007669"/>
    <property type="project" value="TreeGrafter"/>
</dbReference>
<dbReference type="GO" id="GO:0003677">
    <property type="term" value="F:DNA binding"/>
    <property type="evidence" value="ECO:0007669"/>
    <property type="project" value="InterPro"/>
</dbReference>
<dbReference type="GO" id="GO:0000725">
    <property type="term" value="P:recombinational repair"/>
    <property type="evidence" value="ECO:0007669"/>
    <property type="project" value="TreeGrafter"/>
</dbReference>
<sequence length="722" mass="77234">MTIASSDSAGSRRELVLAEGREHAVLVARQAAARAALAPTERDVITALSPLTAVGFTVLPVSSGGSADLVVVGPSGVFIVDTNSWADLAIENRRILRHGVDVTADLDALADLAFAAEAALAEIGLAPGEIHPLVVLAGAHGIRARIGVVELVGEQEAIAYILGHGTRLTPEQVDAVLTASLDFFERSDDDHLAQGDRAPEQSTIDELDTIPLLSNAEVSYQLQTGLAASRIEPWMSFLTPEQARLARRSFDGPSRIRGAAGTGKTVTALHRAAHLARTQPGIVLVTSYVSTLPAVLASQLERMAPEIRHRVEFMGTHAFAKRLLSDRGIRCNLQPAIADAEFEVAWRTVGRPGLLGTLSEKYGYWDDEIEKVIKGRGIETFDQYASLSRVGRSRALSSQERAAVWELYLAYQKRMEARGAHDQADLIRLAERSLRDEPLTRYAAVIADEAQDLSAEMVRMLHHLVGDAPDGLTLVGDAQQSIYPGGYRLEELGISVAGRSVSLSRNVGTAPQITRYAEQLVADDVVDDMEGGHLVPEPAEPSVAPGVPPLVVRFSNRAAHDAELPRRVREIVSSGSARLGDIGVVAPSTFAVRSAMAALQKANIPIVELSRFDGRPVDAVKVGTVSRAKGLHFEQVLLVQVPTALIPDPATVQEPVVDPTRRSLRAAEAAPRGRRGAARAAAANAATRPAARAAREESILLARELYAAATRARSGLWIGTIP</sequence>